<protein>
    <submittedName>
        <fullName evidence="1">Uncharacterized protein</fullName>
    </submittedName>
</protein>
<accession>A0AAD7BQX1</accession>
<gene>
    <name evidence="1" type="ORF">B0H17DRAFT_1218332</name>
</gene>
<sequence length="295" mass="33457">MKRAPARDHRPRISLDLTLWESLDVYSGTSPLCTISTRTERGRGGGSWEADIRIFVTILVRYRISNETTAEHLLSLFDAPENDSLVFYYACIHLLRATRLFHAAGQHIALIATLFRLLKEEGLRRDDPSGEDAFGLSFLFPTLRRLASLRAMPIPPGYEYIACAGGVTPDPKYVKDSSFLTQLARYGRQQEGMVRVWSLVGQLEADRVLGEPGGMSLLLNSGIPDALEYPAQRGVWERLWAALLRCGENKTFGEWGPEKTRAYQDVARKIARDDRVSWEWRGRFALLLEELEKEI</sequence>
<comment type="caution">
    <text evidence="1">The sequence shown here is derived from an EMBL/GenBank/DDBJ whole genome shotgun (WGS) entry which is preliminary data.</text>
</comment>
<reference evidence="1" key="1">
    <citation type="submission" date="2023-03" db="EMBL/GenBank/DDBJ databases">
        <title>Massive genome expansion in bonnet fungi (Mycena s.s.) driven by repeated elements and novel gene families across ecological guilds.</title>
        <authorList>
            <consortium name="Lawrence Berkeley National Laboratory"/>
            <person name="Harder C.B."/>
            <person name="Miyauchi S."/>
            <person name="Viragh M."/>
            <person name="Kuo A."/>
            <person name="Thoen E."/>
            <person name="Andreopoulos B."/>
            <person name="Lu D."/>
            <person name="Skrede I."/>
            <person name="Drula E."/>
            <person name="Henrissat B."/>
            <person name="Morin E."/>
            <person name="Kohler A."/>
            <person name="Barry K."/>
            <person name="LaButti K."/>
            <person name="Morin E."/>
            <person name="Salamov A."/>
            <person name="Lipzen A."/>
            <person name="Mereny Z."/>
            <person name="Hegedus B."/>
            <person name="Baldrian P."/>
            <person name="Stursova M."/>
            <person name="Weitz H."/>
            <person name="Taylor A."/>
            <person name="Grigoriev I.V."/>
            <person name="Nagy L.G."/>
            <person name="Martin F."/>
            <person name="Kauserud H."/>
        </authorList>
    </citation>
    <scope>NUCLEOTIDE SEQUENCE</scope>
    <source>
        <strain evidence="1">CBHHK067</strain>
    </source>
</reference>
<proteinExistence type="predicted"/>
<name>A0AAD7BQX1_MYCRO</name>
<keyword evidence="2" id="KW-1185">Reference proteome</keyword>
<evidence type="ECO:0000313" key="2">
    <source>
        <dbReference type="Proteomes" id="UP001221757"/>
    </source>
</evidence>
<dbReference type="EMBL" id="JARKIE010000554">
    <property type="protein sequence ID" value="KAJ7628110.1"/>
    <property type="molecule type" value="Genomic_DNA"/>
</dbReference>
<evidence type="ECO:0000313" key="1">
    <source>
        <dbReference type="EMBL" id="KAJ7628110.1"/>
    </source>
</evidence>
<organism evidence="1 2">
    <name type="scientific">Mycena rosella</name>
    <name type="common">Pink bonnet</name>
    <name type="synonym">Agaricus rosellus</name>
    <dbReference type="NCBI Taxonomy" id="1033263"/>
    <lineage>
        <taxon>Eukaryota</taxon>
        <taxon>Fungi</taxon>
        <taxon>Dikarya</taxon>
        <taxon>Basidiomycota</taxon>
        <taxon>Agaricomycotina</taxon>
        <taxon>Agaricomycetes</taxon>
        <taxon>Agaricomycetidae</taxon>
        <taxon>Agaricales</taxon>
        <taxon>Marasmiineae</taxon>
        <taxon>Mycenaceae</taxon>
        <taxon>Mycena</taxon>
    </lineage>
</organism>
<dbReference type="Proteomes" id="UP001221757">
    <property type="component" value="Unassembled WGS sequence"/>
</dbReference>
<dbReference type="AlphaFoldDB" id="A0AAD7BQX1"/>